<protein>
    <submittedName>
        <fullName evidence="1">Uncharacterized protein</fullName>
    </submittedName>
</protein>
<dbReference type="EMBL" id="JAWWNJ010000064">
    <property type="protein sequence ID" value="KAK7012601.1"/>
    <property type="molecule type" value="Genomic_DNA"/>
</dbReference>
<dbReference type="AlphaFoldDB" id="A0AAW0AHZ9"/>
<proteinExistence type="predicted"/>
<organism evidence="1 2">
    <name type="scientific">Favolaschia claudopus</name>
    <dbReference type="NCBI Taxonomy" id="2862362"/>
    <lineage>
        <taxon>Eukaryota</taxon>
        <taxon>Fungi</taxon>
        <taxon>Dikarya</taxon>
        <taxon>Basidiomycota</taxon>
        <taxon>Agaricomycotina</taxon>
        <taxon>Agaricomycetes</taxon>
        <taxon>Agaricomycetidae</taxon>
        <taxon>Agaricales</taxon>
        <taxon>Marasmiineae</taxon>
        <taxon>Mycenaceae</taxon>
        <taxon>Favolaschia</taxon>
    </lineage>
</organism>
<evidence type="ECO:0000313" key="1">
    <source>
        <dbReference type="EMBL" id="KAK7012601.1"/>
    </source>
</evidence>
<dbReference type="Proteomes" id="UP001362999">
    <property type="component" value="Unassembled WGS sequence"/>
</dbReference>
<gene>
    <name evidence="1" type="ORF">R3P38DRAFT_1567823</name>
</gene>
<sequence length="315" mass="34864">MSACECSEAFSARDMNFPSGRSFTTISGGVGGSGGAGAVEGGTGGSGEGPQFHISAIEKWNVLVNGNAYYHCNTITHACQELVVKRQMPANWILPILRCLAEYIEGDKEKALFVVYCAAFALLCPGSLKVTDRLRLVPLIALPFLAIPSMLSLHDTITLVDVTGQRRPIFLAVWKNREAFIKTLQELFVDNEEISTIIRSDQYRIQDAGCSVYRPGSRVVAAGVTLFMTALFYRSRMSCPWCDSQVQFSSGWNLEASIDWLSAEVFDIKYNPDKSRWSLAHEPWFKCPVFLESSNSETPSRNCAALLRFGRTSRT</sequence>
<reference evidence="1 2" key="1">
    <citation type="journal article" date="2024" name="J Genomics">
        <title>Draft genome sequencing and assembly of Favolaschia claudopus CIRM-BRFM 2984 isolated from oak limbs.</title>
        <authorList>
            <person name="Navarro D."/>
            <person name="Drula E."/>
            <person name="Chaduli D."/>
            <person name="Cazenave R."/>
            <person name="Ahrendt S."/>
            <person name="Wang J."/>
            <person name="Lipzen A."/>
            <person name="Daum C."/>
            <person name="Barry K."/>
            <person name="Grigoriev I.V."/>
            <person name="Favel A."/>
            <person name="Rosso M.N."/>
            <person name="Martin F."/>
        </authorList>
    </citation>
    <scope>NUCLEOTIDE SEQUENCE [LARGE SCALE GENOMIC DNA]</scope>
    <source>
        <strain evidence="1 2">CIRM-BRFM 2984</strain>
    </source>
</reference>
<keyword evidence="2" id="KW-1185">Reference proteome</keyword>
<comment type="caution">
    <text evidence="1">The sequence shown here is derived from an EMBL/GenBank/DDBJ whole genome shotgun (WGS) entry which is preliminary data.</text>
</comment>
<accession>A0AAW0AHZ9</accession>
<name>A0AAW0AHZ9_9AGAR</name>
<evidence type="ECO:0000313" key="2">
    <source>
        <dbReference type="Proteomes" id="UP001362999"/>
    </source>
</evidence>